<feature type="binding site" evidence="2">
    <location>
        <position position="42"/>
    </location>
    <ligand>
        <name>Mg(2+)</name>
        <dbReference type="ChEBI" id="CHEBI:18420"/>
    </ligand>
</feature>
<comment type="caution">
    <text evidence="4">The sequence shown here is derived from an EMBL/GenBank/DDBJ whole genome shotgun (WGS) entry which is preliminary data.</text>
</comment>
<feature type="binding site" evidence="2">
    <location>
        <position position="398"/>
    </location>
    <ligand>
        <name>Mg(2+)</name>
        <dbReference type="ChEBI" id="CHEBI:18420"/>
    </ligand>
</feature>
<accession>A0A8T3VSA3</accession>
<dbReference type="EMBL" id="SUTG01000009">
    <property type="protein sequence ID" value="MBE6512161.1"/>
    <property type="molecule type" value="Genomic_DNA"/>
</dbReference>
<keyword evidence="2 3" id="KW-0479">Metal-binding</keyword>
<comment type="similarity">
    <text evidence="3">Belongs to the [NiFe]/[NiFeSe] hydrogenase large subunit family.</text>
</comment>
<dbReference type="GO" id="GO:0008901">
    <property type="term" value="F:ferredoxin hydrogenase activity"/>
    <property type="evidence" value="ECO:0007669"/>
    <property type="project" value="InterPro"/>
</dbReference>
<dbReference type="PANTHER" id="PTHR43600:SF1">
    <property type="entry name" value="COENZYME F420 HYDROGENASE SUBUNIT ALPHA"/>
    <property type="match status" value="1"/>
</dbReference>
<dbReference type="GO" id="GO:0016151">
    <property type="term" value="F:nickel cation binding"/>
    <property type="evidence" value="ECO:0007669"/>
    <property type="project" value="InterPro"/>
</dbReference>
<keyword evidence="1 3" id="KW-0560">Oxidoreductase</keyword>
<evidence type="ECO:0000256" key="3">
    <source>
        <dbReference type="RuleBase" id="RU003896"/>
    </source>
</evidence>
<feature type="binding site" evidence="2">
    <location>
        <position position="448"/>
    </location>
    <ligand>
        <name>Fe cation</name>
        <dbReference type="ChEBI" id="CHEBI:24875"/>
    </ligand>
</feature>
<dbReference type="SUPFAM" id="SSF56762">
    <property type="entry name" value="HydB/Nqo4-like"/>
    <property type="match status" value="1"/>
</dbReference>
<evidence type="ECO:0000256" key="2">
    <source>
        <dbReference type="PIRSR" id="PIRSR601501-1"/>
    </source>
</evidence>
<evidence type="ECO:0000256" key="1">
    <source>
        <dbReference type="ARBA" id="ARBA00023002"/>
    </source>
</evidence>
<dbReference type="Gene3D" id="1.10.645.10">
    <property type="entry name" value="Cytochrome-c3 Hydrogenase, chain B"/>
    <property type="match status" value="1"/>
</dbReference>
<dbReference type="Proteomes" id="UP000732619">
    <property type="component" value="Unassembled WGS sequence"/>
</dbReference>
<evidence type="ECO:0000313" key="4">
    <source>
        <dbReference type="EMBL" id="MBE6512161.1"/>
    </source>
</evidence>
<dbReference type="PROSITE" id="PS00507">
    <property type="entry name" value="NI_HGENASE_L_1"/>
    <property type="match status" value="1"/>
</dbReference>
<dbReference type="InterPro" id="IPR029014">
    <property type="entry name" value="NiFe-Hase_large"/>
</dbReference>
<dbReference type="InterPro" id="IPR018194">
    <property type="entry name" value="Ni-dep_hyd_lsu_Ni_BS"/>
</dbReference>
<comment type="cofactor">
    <cofactor evidence="2">
        <name>Ni(2+)</name>
        <dbReference type="ChEBI" id="CHEBI:49786"/>
    </cofactor>
</comment>
<keyword evidence="2" id="KW-0408">Iron</keyword>
<feature type="binding site" evidence="2">
    <location>
        <position position="64"/>
    </location>
    <ligand>
        <name>Ni(2+)</name>
        <dbReference type="ChEBI" id="CHEBI:49786"/>
    </ligand>
</feature>
<feature type="binding site" evidence="2">
    <location>
        <position position="445"/>
    </location>
    <ligand>
        <name>Ni(2+)</name>
        <dbReference type="ChEBI" id="CHEBI:49786"/>
    </ligand>
</feature>
<dbReference type="Pfam" id="PF00374">
    <property type="entry name" value="NiFeSe_Hases"/>
    <property type="match status" value="2"/>
</dbReference>
<sequence>MVKLTMEPVTRIEGHAKITVHLDEAGNVEDTRLHVMEFRGFEKFLQGRPAEEVPRIVPRICGICDVQHHLAAAKAVDQIYGFDDDEILPDAYKMRELMNWGSFMHSHALHFYFLAAPDLVIPDGTRKTRNVFQIIQDMPEVALQAIKIRRNGLDIVSATGGRPIHPTSSTPGGISTELDEETQADLLAKAKENVELAQATIELAVPILEEKIDLVKTLGYFGDTRHCGIVTKDGDWDVYNGKVRIKDKDGSIYTEYNNLEYKDIVAEHVKPYSWLKFPYIKELGYPEGIYRVAPLSRINVCDKMPDAAPLAQGALEDFRDKFGYAQYPLLFHWARLIELLASAEMAVDTLEQDLSGDKFPEALERTAGEGAGIVEAARGTLIHHYTTDDEGLITQANIIVATIQNNPAMEMGIQQVAKDYIKPGVEVDDKIFNLMEMVIRAYDPCLSCATHTMDSQMRLATVEVYDSEGNMIKKI</sequence>
<gene>
    <name evidence="4" type="ORF">E7Z75_03270</name>
</gene>
<organism evidence="4 5">
    <name type="scientific">Methanobrevibacter olleyae</name>
    <dbReference type="NCBI Taxonomy" id="294671"/>
    <lineage>
        <taxon>Archaea</taxon>
        <taxon>Methanobacteriati</taxon>
        <taxon>Methanobacteriota</taxon>
        <taxon>Methanomada group</taxon>
        <taxon>Methanobacteria</taxon>
        <taxon>Methanobacteriales</taxon>
        <taxon>Methanobacteriaceae</taxon>
        <taxon>Methanobrevibacter</taxon>
    </lineage>
</organism>
<name>A0A8T3VSA3_METOL</name>
<feature type="binding site" evidence="2">
    <location>
        <position position="451"/>
    </location>
    <ligand>
        <name>Mg(2+)</name>
        <dbReference type="ChEBI" id="CHEBI:18420"/>
    </ligand>
</feature>
<keyword evidence="2" id="KW-0460">Magnesium</keyword>
<protein>
    <submittedName>
        <fullName evidence="4">Ni/Fe hydrogenase subunit alpha</fullName>
    </submittedName>
</protein>
<feature type="binding site" evidence="2">
    <location>
        <position position="61"/>
    </location>
    <ligand>
        <name>Ni(2+)</name>
        <dbReference type="ChEBI" id="CHEBI:49786"/>
    </ligand>
</feature>
<dbReference type="InterPro" id="IPR001501">
    <property type="entry name" value="Ni-dep_hyd_lsu"/>
</dbReference>
<feature type="binding site" evidence="2">
    <location>
        <position position="64"/>
    </location>
    <ligand>
        <name>Fe cation</name>
        <dbReference type="ChEBI" id="CHEBI:24875"/>
    </ligand>
</feature>
<comment type="cofactor">
    <cofactor evidence="2">
        <name>Fe cation</name>
        <dbReference type="ChEBI" id="CHEBI:24875"/>
    </cofactor>
</comment>
<dbReference type="AlphaFoldDB" id="A0A8T3VSA3"/>
<dbReference type="PANTHER" id="PTHR43600">
    <property type="entry name" value="COENZYME F420 HYDROGENASE, SUBUNIT ALPHA"/>
    <property type="match status" value="1"/>
</dbReference>
<proteinExistence type="inferred from homology"/>
<dbReference type="PROSITE" id="PS00508">
    <property type="entry name" value="NI_HGENASE_L_2"/>
    <property type="match status" value="1"/>
</dbReference>
<keyword evidence="2 3" id="KW-0533">Nickel</keyword>
<reference evidence="4" key="1">
    <citation type="submission" date="2019-04" db="EMBL/GenBank/DDBJ databases">
        <title>Evolution of Biomass-Degrading Anaerobic Consortia Revealed by Metagenomics.</title>
        <authorList>
            <person name="Peng X."/>
        </authorList>
    </citation>
    <scope>NUCLEOTIDE SEQUENCE</scope>
    <source>
        <strain evidence="4">SIG14</strain>
    </source>
</reference>
<evidence type="ECO:0000313" key="5">
    <source>
        <dbReference type="Proteomes" id="UP000732619"/>
    </source>
</evidence>